<feature type="region of interest" description="Disordered" evidence="9">
    <location>
        <begin position="1"/>
        <end position="21"/>
    </location>
</feature>
<dbReference type="OrthoDB" id="780709at2759"/>
<dbReference type="SUPFAM" id="SSF57667">
    <property type="entry name" value="beta-beta-alpha zinc fingers"/>
    <property type="match status" value="1"/>
</dbReference>
<evidence type="ECO:0000256" key="2">
    <source>
        <dbReference type="ARBA" id="ARBA00022723"/>
    </source>
</evidence>
<comment type="subcellular location">
    <subcellularLocation>
        <location evidence="1">Nucleus</location>
    </subcellularLocation>
</comment>
<dbReference type="InterPro" id="IPR013087">
    <property type="entry name" value="Znf_C2H2_type"/>
</dbReference>
<organism evidence="11 12">
    <name type="scientific">Artemisia annua</name>
    <name type="common">Sweet wormwood</name>
    <dbReference type="NCBI Taxonomy" id="35608"/>
    <lineage>
        <taxon>Eukaryota</taxon>
        <taxon>Viridiplantae</taxon>
        <taxon>Streptophyta</taxon>
        <taxon>Embryophyta</taxon>
        <taxon>Tracheophyta</taxon>
        <taxon>Spermatophyta</taxon>
        <taxon>Magnoliopsida</taxon>
        <taxon>eudicotyledons</taxon>
        <taxon>Gunneridae</taxon>
        <taxon>Pentapetalae</taxon>
        <taxon>asterids</taxon>
        <taxon>campanulids</taxon>
        <taxon>Asterales</taxon>
        <taxon>Asteraceae</taxon>
        <taxon>Asteroideae</taxon>
        <taxon>Anthemideae</taxon>
        <taxon>Artemisiinae</taxon>
        <taxon>Artemisia</taxon>
    </lineage>
</organism>
<evidence type="ECO:0000259" key="10">
    <source>
        <dbReference type="PROSITE" id="PS50157"/>
    </source>
</evidence>
<keyword evidence="6" id="KW-0804">Transcription</keyword>
<dbReference type="InterPro" id="IPR036236">
    <property type="entry name" value="Znf_C2H2_sf"/>
</dbReference>
<keyword evidence="4" id="KW-0862">Zinc</keyword>
<keyword evidence="3 8" id="KW-0863">Zinc-finger</keyword>
<evidence type="ECO:0000256" key="8">
    <source>
        <dbReference type="PROSITE-ProRule" id="PRU00042"/>
    </source>
</evidence>
<evidence type="ECO:0000313" key="12">
    <source>
        <dbReference type="Proteomes" id="UP000245207"/>
    </source>
</evidence>
<dbReference type="AlphaFoldDB" id="A0A2U1PFT6"/>
<dbReference type="GO" id="GO:0005634">
    <property type="term" value="C:nucleus"/>
    <property type="evidence" value="ECO:0007669"/>
    <property type="project" value="UniProtKB-SubCell"/>
</dbReference>
<dbReference type="EMBL" id="PKPP01001211">
    <property type="protein sequence ID" value="PWA84616.1"/>
    <property type="molecule type" value="Genomic_DNA"/>
</dbReference>
<feature type="compositionally biased region" description="Basic and acidic residues" evidence="9">
    <location>
        <begin position="154"/>
        <end position="163"/>
    </location>
</feature>
<evidence type="ECO:0000256" key="6">
    <source>
        <dbReference type="ARBA" id="ARBA00023163"/>
    </source>
</evidence>
<keyword evidence="5" id="KW-0805">Transcription regulation</keyword>
<protein>
    <submittedName>
        <fullName evidence="11">Zinc finger, C2H2</fullName>
    </submittedName>
</protein>
<dbReference type="InterPro" id="IPR052426">
    <property type="entry name" value="Plant_dev_regulator"/>
</dbReference>
<name>A0A2U1PFT6_ARTAN</name>
<sequence length="163" mass="18532">MEFITLKSVDQPTNSDEHDNQTELQDGRSYACMYCKHGFTTAQALGGHMNVHRKDKAKSKSSFSNKKSNSKLNQPCLITSCTLGHHQEGQTQEFMLRSSPTTYDNSFRKYQNPSGLITSPFLEEMRLSLSLSLEFGRSLKEESIQGENEEKELDLELRLGYDP</sequence>
<reference evidence="11 12" key="1">
    <citation type="journal article" date="2018" name="Mol. Plant">
        <title>The genome of Artemisia annua provides insight into the evolution of Asteraceae family and artemisinin biosynthesis.</title>
        <authorList>
            <person name="Shen Q."/>
            <person name="Zhang L."/>
            <person name="Liao Z."/>
            <person name="Wang S."/>
            <person name="Yan T."/>
            <person name="Shi P."/>
            <person name="Liu M."/>
            <person name="Fu X."/>
            <person name="Pan Q."/>
            <person name="Wang Y."/>
            <person name="Lv Z."/>
            <person name="Lu X."/>
            <person name="Zhang F."/>
            <person name="Jiang W."/>
            <person name="Ma Y."/>
            <person name="Chen M."/>
            <person name="Hao X."/>
            <person name="Li L."/>
            <person name="Tang Y."/>
            <person name="Lv G."/>
            <person name="Zhou Y."/>
            <person name="Sun X."/>
            <person name="Brodelius P.E."/>
            <person name="Rose J.K.C."/>
            <person name="Tang K."/>
        </authorList>
    </citation>
    <scope>NUCLEOTIDE SEQUENCE [LARGE SCALE GENOMIC DNA]</scope>
    <source>
        <strain evidence="12">cv. Huhao1</strain>
        <tissue evidence="11">Leaf</tissue>
    </source>
</reference>
<gene>
    <name evidence="11" type="ORF">CTI12_AA005620</name>
</gene>
<comment type="caution">
    <text evidence="11">The sequence shown here is derived from an EMBL/GenBank/DDBJ whole genome shotgun (WGS) entry which is preliminary data.</text>
</comment>
<evidence type="ECO:0000256" key="4">
    <source>
        <dbReference type="ARBA" id="ARBA00022833"/>
    </source>
</evidence>
<dbReference type="GO" id="GO:0008270">
    <property type="term" value="F:zinc ion binding"/>
    <property type="evidence" value="ECO:0007669"/>
    <property type="project" value="UniProtKB-KW"/>
</dbReference>
<feature type="region of interest" description="Disordered" evidence="9">
    <location>
        <begin position="141"/>
        <end position="163"/>
    </location>
</feature>
<keyword evidence="12" id="KW-1185">Reference proteome</keyword>
<dbReference type="PROSITE" id="PS50157">
    <property type="entry name" value="ZINC_FINGER_C2H2_2"/>
    <property type="match status" value="1"/>
</dbReference>
<keyword evidence="2" id="KW-0479">Metal-binding</keyword>
<dbReference type="PANTHER" id="PTHR45801:SF111">
    <property type="entry name" value="C2H2 AND C2HC ZINC FINGERS SUPERFAMILY PROTEIN"/>
    <property type="match status" value="1"/>
</dbReference>
<feature type="domain" description="C2H2-type" evidence="10">
    <location>
        <begin position="30"/>
        <end position="57"/>
    </location>
</feature>
<dbReference type="PROSITE" id="PS00028">
    <property type="entry name" value="ZINC_FINGER_C2H2_1"/>
    <property type="match status" value="1"/>
</dbReference>
<evidence type="ECO:0000256" key="7">
    <source>
        <dbReference type="ARBA" id="ARBA00023242"/>
    </source>
</evidence>
<evidence type="ECO:0000313" key="11">
    <source>
        <dbReference type="EMBL" id="PWA84616.1"/>
    </source>
</evidence>
<evidence type="ECO:0000256" key="9">
    <source>
        <dbReference type="SAM" id="MobiDB-lite"/>
    </source>
</evidence>
<dbReference type="PANTHER" id="PTHR45801">
    <property type="entry name" value="OS07G0101800 PROTEIN"/>
    <property type="match status" value="1"/>
</dbReference>
<dbReference type="STRING" id="35608.A0A2U1PFT6"/>
<keyword evidence="7" id="KW-0539">Nucleus</keyword>
<accession>A0A2U1PFT6</accession>
<proteinExistence type="predicted"/>
<evidence type="ECO:0000256" key="1">
    <source>
        <dbReference type="ARBA" id="ARBA00004123"/>
    </source>
</evidence>
<dbReference type="Gene3D" id="3.30.160.60">
    <property type="entry name" value="Classic Zinc Finger"/>
    <property type="match status" value="1"/>
</dbReference>
<evidence type="ECO:0000256" key="5">
    <source>
        <dbReference type="ARBA" id="ARBA00023015"/>
    </source>
</evidence>
<evidence type="ECO:0000256" key="3">
    <source>
        <dbReference type="ARBA" id="ARBA00022771"/>
    </source>
</evidence>
<dbReference type="Proteomes" id="UP000245207">
    <property type="component" value="Unassembled WGS sequence"/>
</dbReference>